<dbReference type="Gene3D" id="1.20.120.910">
    <property type="entry name" value="DksA, coiled-coil domain"/>
    <property type="match status" value="1"/>
</dbReference>
<dbReference type="GO" id="GO:1900378">
    <property type="term" value="P:positive regulation of secondary metabolite biosynthetic process"/>
    <property type="evidence" value="ECO:0007669"/>
    <property type="project" value="TreeGrafter"/>
</dbReference>
<feature type="domain" description="Zinc finger DksA/TraR C4-type" evidence="5">
    <location>
        <begin position="37"/>
        <end position="69"/>
    </location>
</feature>
<comment type="caution">
    <text evidence="6">The sequence shown here is derived from an EMBL/GenBank/DDBJ whole genome shotgun (WGS) entry which is preliminary data.</text>
</comment>
<dbReference type="Proteomes" id="UP000597507">
    <property type="component" value="Unassembled WGS sequence"/>
</dbReference>
<dbReference type="PANTHER" id="PTHR38777:SF1">
    <property type="entry name" value="DNAK SUPPRESSOR PROTEIN"/>
    <property type="match status" value="1"/>
</dbReference>
<evidence type="ECO:0000256" key="3">
    <source>
        <dbReference type="ARBA" id="ARBA00022833"/>
    </source>
</evidence>
<evidence type="ECO:0000313" key="6">
    <source>
        <dbReference type="EMBL" id="GGG30877.1"/>
    </source>
</evidence>
<accession>A0A8J3EC93</accession>
<dbReference type="RefSeq" id="WP_188899717.1">
    <property type="nucleotide sequence ID" value="NZ_BMKS01000004.1"/>
</dbReference>
<keyword evidence="3" id="KW-0862">Zinc</keyword>
<gene>
    <name evidence="6" type="ORF">GCM10010964_18500</name>
</gene>
<name>A0A8J3EC93_9PROT</name>
<dbReference type="PROSITE" id="PS51128">
    <property type="entry name" value="ZF_DKSA_2"/>
    <property type="match status" value="1"/>
</dbReference>
<dbReference type="GO" id="GO:0008270">
    <property type="term" value="F:zinc ion binding"/>
    <property type="evidence" value="ECO:0007669"/>
    <property type="project" value="UniProtKB-KW"/>
</dbReference>
<dbReference type="Pfam" id="PF01258">
    <property type="entry name" value="zf-dskA_traR"/>
    <property type="match status" value="1"/>
</dbReference>
<evidence type="ECO:0000313" key="7">
    <source>
        <dbReference type="Proteomes" id="UP000597507"/>
    </source>
</evidence>
<organism evidence="6 7">
    <name type="scientific">Caldovatus sediminis</name>
    <dbReference type="NCBI Taxonomy" id="2041189"/>
    <lineage>
        <taxon>Bacteria</taxon>
        <taxon>Pseudomonadati</taxon>
        <taxon>Pseudomonadota</taxon>
        <taxon>Alphaproteobacteria</taxon>
        <taxon>Acetobacterales</taxon>
        <taxon>Roseomonadaceae</taxon>
        <taxon>Caldovatus</taxon>
    </lineage>
</organism>
<keyword evidence="2" id="KW-0863">Zinc-finger</keyword>
<dbReference type="InterPro" id="IPR000962">
    <property type="entry name" value="Znf_DskA_TraR"/>
</dbReference>
<dbReference type="PANTHER" id="PTHR38777">
    <property type="entry name" value="FELS-2 PROPHAGE PROTEIN"/>
    <property type="match status" value="1"/>
</dbReference>
<evidence type="ECO:0000256" key="1">
    <source>
        <dbReference type="ARBA" id="ARBA00022723"/>
    </source>
</evidence>
<evidence type="ECO:0000256" key="4">
    <source>
        <dbReference type="PROSITE-ProRule" id="PRU00510"/>
    </source>
</evidence>
<evidence type="ECO:0000259" key="5">
    <source>
        <dbReference type="Pfam" id="PF01258"/>
    </source>
</evidence>
<dbReference type="AlphaFoldDB" id="A0A8J3EC93"/>
<sequence length="73" mass="7940">MTDAADQAQRVAELYLQVALRRLNAGLRPRDAAPERETCLACGAAIPEARRRAVPEACACVGCQEAIEREMGR</sequence>
<keyword evidence="7" id="KW-1185">Reference proteome</keyword>
<reference evidence="6 7" key="1">
    <citation type="journal article" date="2014" name="Int. J. Syst. Evol. Microbiol.">
        <title>Complete genome sequence of Corynebacterium casei LMG S-19264T (=DSM 44701T), isolated from a smear-ripened cheese.</title>
        <authorList>
            <consortium name="US DOE Joint Genome Institute (JGI-PGF)"/>
            <person name="Walter F."/>
            <person name="Albersmeier A."/>
            <person name="Kalinowski J."/>
            <person name="Ruckert C."/>
        </authorList>
    </citation>
    <scope>NUCLEOTIDE SEQUENCE [LARGE SCALE GENOMIC DNA]</scope>
    <source>
        <strain evidence="6 7">CGMCC 1.16330</strain>
    </source>
</reference>
<feature type="zinc finger region" description="dksA C4-type" evidence="4">
    <location>
        <begin position="39"/>
        <end position="63"/>
    </location>
</feature>
<evidence type="ECO:0000256" key="2">
    <source>
        <dbReference type="ARBA" id="ARBA00022771"/>
    </source>
</evidence>
<keyword evidence="1" id="KW-0479">Metal-binding</keyword>
<dbReference type="EMBL" id="BMKS01000004">
    <property type="protein sequence ID" value="GGG30877.1"/>
    <property type="molecule type" value="Genomic_DNA"/>
</dbReference>
<protein>
    <recommendedName>
        <fullName evidence="5">Zinc finger DksA/TraR C4-type domain-containing protein</fullName>
    </recommendedName>
</protein>
<proteinExistence type="predicted"/>
<dbReference type="SUPFAM" id="SSF57716">
    <property type="entry name" value="Glucocorticoid receptor-like (DNA-binding domain)"/>
    <property type="match status" value="1"/>
</dbReference>